<evidence type="ECO:0000313" key="6">
    <source>
        <dbReference type="EMBL" id="TWE12843.1"/>
    </source>
</evidence>
<keyword evidence="4" id="KW-0175">Coiled coil</keyword>
<dbReference type="Gene3D" id="3.40.50.300">
    <property type="entry name" value="P-loop containing nucleotide triphosphate hydrolases"/>
    <property type="match status" value="2"/>
</dbReference>
<dbReference type="InterPro" id="IPR027417">
    <property type="entry name" value="P-loop_NTPase"/>
</dbReference>
<reference evidence="6 7" key="1">
    <citation type="submission" date="2019-06" db="EMBL/GenBank/DDBJ databases">
        <title>Sequencing the genomes of 1000 actinobacteria strains.</title>
        <authorList>
            <person name="Klenk H.-P."/>
        </authorList>
    </citation>
    <scope>NUCLEOTIDE SEQUENCE [LARGE SCALE GENOMIC DNA]</scope>
    <source>
        <strain evidence="6 7">DSM 19560</strain>
    </source>
</reference>
<evidence type="ECO:0000256" key="2">
    <source>
        <dbReference type="ARBA" id="ARBA00011322"/>
    </source>
</evidence>
<keyword evidence="6" id="KW-0269">Exonuclease</keyword>
<comment type="similarity">
    <text evidence="1">Belongs to the SMC family. SbcC subfamily.</text>
</comment>
<dbReference type="Proteomes" id="UP000318297">
    <property type="component" value="Unassembled WGS sequence"/>
</dbReference>
<dbReference type="Pfam" id="PF13476">
    <property type="entry name" value="AAA_23"/>
    <property type="match status" value="1"/>
</dbReference>
<dbReference type="GO" id="GO:0016887">
    <property type="term" value="F:ATP hydrolysis activity"/>
    <property type="evidence" value="ECO:0007669"/>
    <property type="project" value="InterPro"/>
</dbReference>
<keyword evidence="6" id="KW-0540">Nuclease</keyword>
<comment type="subunit">
    <text evidence="2">Heterodimer of SbcC and SbcD.</text>
</comment>
<protein>
    <recommendedName>
        <fullName evidence="3">Nuclease SbcCD subunit C</fullName>
    </recommendedName>
</protein>
<keyword evidence="7" id="KW-1185">Reference proteome</keyword>
<accession>A0A561EB49</accession>
<dbReference type="OrthoDB" id="9795626at2"/>
<dbReference type="AlphaFoldDB" id="A0A561EB49"/>
<evidence type="ECO:0000256" key="3">
    <source>
        <dbReference type="ARBA" id="ARBA00013368"/>
    </source>
</evidence>
<evidence type="ECO:0000256" key="1">
    <source>
        <dbReference type="ARBA" id="ARBA00006930"/>
    </source>
</evidence>
<dbReference type="PANTHER" id="PTHR32114">
    <property type="entry name" value="ABC TRANSPORTER ABCH.3"/>
    <property type="match status" value="1"/>
</dbReference>
<gene>
    <name evidence="6" type="ORF">BKA23_1663</name>
</gene>
<organism evidence="6 7">
    <name type="scientific">Rudaeicoccus suwonensis</name>
    <dbReference type="NCBI Taxonomy" id="657409"/>
    <lineage>
        <taxon>Bacteria</taxon>
        <taxon>Bacillati</taxon>
        <taxon>Actinomycetota</taxon>
        <taxon>Actinomycetes</taxon>
        <taxon>Micrococcales</taxon>
        <taxon>Dermacoccaceae</taxon>
        <taxon>Rudaeicoccus</taxon>
    </lineage>
</organism>
<evidence type="ECO:0000313" key="7">
    <source>
        <dbReference type="Proteomes" id="UP000318297"/>
    </source>
</evidence>
<name>A0A561EB49_9MICO</name>
<dbReference type="SUPFAM" id="SSF52540">
    <property type="entry name" value="P-loop containing nucleoside triphosphate hydrolases"/>
    <property type="match status" value="1"/>
</dbReference>
<dbReference type="InterPro" id="IPR038729">
    <property type="entry name" value="Rad50/SbcC_AAA"/>
</dbReference>
<evidence type="ECO:0000259" key="5">
    <source>
        <dbReference type="Pfam" id="PF13476"/>
    </source>
</evidence>
<dbReference type="PANTHER" id="PTHR32114:SF2">
    <property type="entry name" value="ABC TRANSPORTER ABCH.3"/>
    <property type="match status" value="1"/>
</dbReference>
<evidence type="ECO:0000256" key="4">
    <source>
        <dbReference type="SAM" id="Coils"/>
    </source>
</evidence>
<dbReference type="Pfam" id="PF13558">
    <property type="entry name" value="SbcC_Walker_B"/>
    <property type="match status" value="1"/>
</dbReference>
<comment type="caution">
    <text evidence="6">The sequence shown here is derived from an EMBL/GenBank/DDBJ whole genome shotgun (WGS) entry which is preliminary data.</text>
</comment>
<keyword evidence="6" id="KW-0378">Hydrolase</keyword>
<proteinExistence type="inferred from homology"/>
<dbReference type="GO" id="GO:0006302">
    <property type="term" value="P:double-strand break repair"/>
    <property type="evidence" value="ECO:0007669"/>
    <property type="project" value="InterPro"/>
</dbReference>
<dbReference type="EMBL" id="VIVQ01000001">
    <property type="protein sequence ID" value="TWE12843.1"/>
    <property type="molecule type" value="Genomic_DNA"/>
</dbReference>
<dbReference type="GO" id="GO:0004527">
    <property type="term" value="F:exonuclease activity"/>
    <property type="evidence" value="ECO:0007669"/>
    <property type="project" value="UniProtKB-KW"/>
</dbReference>
<feature type="coiled-coil region" evidence="4">
    <location>
        <begin position="652"/>
        <end position="679"/>
    </location>
</feature>
<dbReference type="RefSeq" id="WP_145227139.1">
    <property type="nucleotide sequence ID" value="NZ_VIVQ01000001.1"/>
</dbReference>
<feature type="domain" description="Rad50/SbcC-type AAA" evidence="5">
    <location>
        <begin position="5"/>
        <end position="179"/>
    </location>
</feature>
<sequence>MKLHRLRITAFGPFADTQELHLDDLSACGLHLIHGPTGSGKTSILDALCYALYGTVPGVRGNRSLVSEHAPAGTQPEVEVEFTVAGRRLRVLRTLDHQAPKKRGTGTTPRRGRVQVDEADGDRWRTIASRADEAGQLIGDALGMGADQFQQVVLLPQGEFAAFLRAKPDERAAVLGQLFDIQRFRDVEAWLSSHRRELATQLTVADSAIAAEVARVGDVVAELELVPPADVTITPDATCPVTELPASIAALQAQVSDAVTAAMADSDAADGMRATATAALQSAQTAVQARLDAAAAAAVVESYDAARDAHTAAVRRADRAEIAAQVMTLVTENERREADLESAATDLRDVAGELAIHLDTAASALLDVDDATSEVLDTLQARLGIGSDVLAQLTAAQPRVDHARERMTQTAAAVQTANDSHTALVARHDATASQRQEAQAKLNDSAADAADLAPAQQLLHQIESSIATAQLVIDACRDTDAASRAEVAAKQDFHDCERLVIDLRRRRLAGIAAELAVDLDEGSACPVCGSESHPDLAQPADGAVTSERVADADAAAAVALGRLQDAAEIRSAASARRDAYQERLRQEYAELLGASPEPDPAVTTSGALGDITGDLATLDATSDLADQLEILRTQRERCQERVSTAARADRIAQASRQAVQQAQAELQQIDELLTAAMVRLTAAQTEATAARDGFAAEAAAAQLLAERHAAECCCRTADPGCDTEPVAACSAQRHHERAIALLMQLRRALGHEDTAKRELAAASTATAAALREHDFGSAGDARAAALSPAQIAAIREDLTRQQQAYAKAQGVLELPAVQTALAEPEPNLMAARQTLADADRQVRTATTHLAACQRALGFLQRSHSTVTALVDESAQLRSEFDTVAAVADAVNGGGDNVMRMRLTSYVLAARLETVTALANERLQVMTEGRYLLQHHDGLAAHGVKSGLGLQVIDNWTGTTRGTDTLSGGECFIASLSLALGLGDAVLAESGGRQLETLLVDEGFGSLDEQTLEHVLEVLDELRSGGRAVGVVSHVTELRNRIPAQIEVRKTDRGSQILVHAATSSPAA</sequence>